<protein>
    <submittedName>
        <fullName evidence="2">Uncharacterized protein</fullName>
    </submittedName>
</protein>
<keyword evidence="1" id="KW-1133">Transmembrane helix</keyword>
<evidence type="ECO:0000256" key="1">
    <source>
        <dbReference type="SAM" id="Phobius"/>
    </source>
</evidence>
<evidence type="ECO:0000313" key="3">
    <source>
        <dbReference type="Proteomes" id="UP000294530"/>
    </source>
</evidence>
<dbReference type="GeneID" id="94344251"/>
<comment type="caution">
    <text evidence="2">The sequence shown here is derived from an EMBL/GenBank/DDBJ whole genome shotgun (WGS) entry which is preliminary data.</text>
</comment>
<sequence>MLPLVGVIYTKESALSREGAQLAQYVALCVASSGRCSKTWLVAVTNDGKDLDQSKLKSGAVALRCDGAVLDSCNFSADVYEETTNVKFLGACDLWLLMVDADATLEVASYLQKVLEKPSDSHPKRVVLSLQTAMRRLAQLNLALPEAIVLHGGAAFQVVKDVNERLKPLSSGCFFVERLSKEKSPALYALDVLESTGIQVLSRHNIQGTMIPSPYSIVTISTSEYFGVTAMKWGCTMLRTFYYINALSGKSVIGGLRDRNTRYLFLQALVEMDELFQTVAASVASTEERSSRRGGVKSSPDTSAATLFPVQSLMILLPLPNWIFNFFVLRAFDLGLVASSSDDTSVISSDLKAIPPLQTNFDAELRDVFELAAKRNMALPVLTMLQNSLLYVKKQRHEEHQHLANCNTHLHIDSGFLLAGVDLSPRCTDASRNFFLKVFVTFILTLLLGLYIFIW</sequence>
<accession>A0A976FKX3</accession>
<dbReference type="OrthoDB" id="64577at2759"/>
<evidence type="ECO:0000313" key="2">
    <source>
        <dbReference type="EMBL" id="TDH68511.1"/>
    </source>
</evidence>
<keyword evidence="3" id="KW-1185">Reference proteome</keyword>
<dbReference type="KEGG" id="blac:94344251"/>
<keyword evidence="1" id="KW-0812">Transmembrane</keyword>
<name>A0A976FKX3_BRELC</name>
<organism evidence="2 3">
    <name type="scientific">Bremia lactucae</name>
    <name type="common">Lettuce downy mildew</name>
    <dbReference type="NCBI Taxonomy" id="4779"/>
    <lineage>
        <taxon>Eukaryota</taxon>
        <taxon>Sar</taxon>
        <taxon>Stramenopiles</taxon>
        <taxon>Oomycota</taxon>
        <taxon>Peronosporomycetes</taxon>
        <taxon>Peronosporales</taxon>
        <taxon>Peronosporaceae</taxon>
        <taxon>Bremia</taxon>
    </lineage>
</organism>
<dbReference type="RefSeq" id="XP_067818010.1">
    <property type="nucleotide sequence ID" value="XM_067958580.1"/>
</dbReference>
<dbReference type="Proteomes" id="UP000294530">
    <property type="component" value="Unassembled WGS sequence"/>
</dbReference>
<gene>
    <name evidence="2" type="ORF">CCR75_000473</name>
</gene>
<proteinExistence type="predicted"/>
<keyword evidence="1" id="KW-0472">Membrane</keyword>
<dbReference type="EMBL" id="SHOA02000016">
    <property type="protein sequence ID" value="TDH68511.1"/>
    <property type="molecule type" value="Genomic_DNA"/>
</dbReference>
<feature type="transmembrane region" description="Helical" evidence="1">
    <location>
        <begin position="434"/>
        <end position="454"/>
    </location>
</feature>
<reference evidence="2 3" key="1">
    <citation type="journal article" date="2021" name="Genome Biol.">
        <title>AFLAP: assembly-free linkage analysis pipeline using k-mers from genome sequencing data.</title>
        <authorList>
            <person name="Fletcher K."/>
            <person name="Zhang L."/>
            <person name="Gil J."/>
            <person name="Han R."/>
            <person name="Cavanaugh K."/>
            <person name="Michelmore R."/>
        </authorList>
    </citation>
    <scope>NUCLEOTIDE SEQUENCE [LARGE SCALE GENOMIC DNA]</scope>
    <source>
        <strain evidence="2 3">SF5</strain>
    </source>
</reference>
<dbReference type="AlphaFoldDB" id="A0A976FKX3"/>